<evidence type="ECO:0000313" key="4">
    <source>
        <dbReference type="EMBL" id="KAL3791214.1"/>
    </source>
</evidence>
<gene>
    <name evidence="4" type="ORF">ACHAW5_007797</name>
</gene>
<protein>
    <submittedName>
        <fullName evidence="4">Uncharacterized protein</fullName>
    </submittedName>
</protein>
<evidence type="ECO:0000313" key="5">
    <source>
        <dbReference type="Proteomes" id="UP001530315"/>
    </source>
</evidence>
<organism evidence="4 5">
    <name type="scientific">Stephanodiscus triporus</name>
    <dbReference type="NCBI Taxonomy" id="2934178"/>
    <lineage>
        <taxon>Eukaryota</taxon>
        <taxon>Sar</taxon>
        <taxon>Stramenopiles</taxon>
        <taxon>Ochrophyta</taxon>
        <taxon>Bacillariophyta</taxon>
        <taxon>Coscinodiscophyceae</taxon>
        <taxon>Thalassiosirophycidae</taxon>
        <taxon>Stephanodiscales</taxon>
        <taxon>Stephanodiscaceae</taxon>
        <taxon>Stephanodiscus</taxon>
    </lineage>
</organism>
<name>A0ABD3PT23_9STRA</name>
<dbReference type="AlphaFoldDB" id="A0ABD3PT23"/>
<comment type="caution">
    <text evidence="4">The sequence shown here is derived from an EMBL/GenBank/DDBJ whole genome shotgun (WGS) entry which is preliminary data.</text>
</comment>
<reference evidence="4 5" key="1">
    <citation type="submission" date="2024-10" db="EMBL/GenBank/DDBJ databases">
        <title>Updated reference genomes for cyclostephanoid diatoms.</title>
        <authorList>
            <person name="Roberts W.R."/>
            <person name="Alverson A.J."/>
        </authorList>
    </citation>
    <scope>NUCLEOTIDE SEQUENCE [LARGE SCALE GENOMIC DNA]</scope>
    <source>
        <strain evidence="4 5">AJA276-08</strain>
    </source>
</reference>
<dbReference type="PANTHER" id="PTHR15157:SF5">
    <property type="entry name" value="UV RADIATION RESISTANCE-ASSOCIATED GENE PROTEIN"/>
    <property type="match status" value="1"/>
</dbReference>
<dbReference type="EMBL" id="JALLAZ020000601">
    <property type="protein sequence ID" value="KAL3791214.1"/>
    <property type="molecule type" value="Genomic_DNA"/>
</dbReference>
<feature type="compositionally biased region" description="Acidic residues" evidence="3">
    <location>
        <begin position="52"/>
        <end position="65"/>
    </location>
</feature>
<sequence length="511" mass="55761">MGEWRGGANDRPRRRSCWRRYRYDANGSSSSVFESKAFSLLSVGSPQAATIAEEDVADEDEDDGVSGDGGGEATTIDGRSSPPRRTGTSNSVYEDDKIFDLLGGAEAVVVPSANDDKIFDLLGGRESIATGTSTADVDAAANHENVFDFPGGGGGGGNTAANATTAVAPTDKENKIVLQEVCEGELAAASATGTADVFFAQQLVKDGRSVSKSDGFGDGKPGSISETTTAYKDVEMSSAFDEPSSTSSTCVVRTISKEELLPMPQSPPPSEESGEIEELRRLIRIEQQLIEEEQQRIAQGTNQLRSIIQHVQFIENETLEVEKALDAERANLFRSELRLEANRIQLLRRLRLIFPIRVMPINTPLNPPNFPRHQFTIANLPFPCDIHTPIVSDDQVSAALGLVCHMVSLTSKYLGIPLRYALICKFSRSAVLFLGGEGNNNGNKTTTTTSRTVYPLFRERGVIDREQLDYGLTLLDRNVNCLLRIRNVGFRNEWNLLAKIDRLFAHVIDGE</sequence>
<accession>A0ABD3PT23</accession>
<feature type="region of interest" description="Disordered" evidence="3">
    <location>
        <begin position="52"/>
        <end position="92"/>
    </location>
</feature>
<evidence type="ECO:0000256" key="1">
    <source>
        <dbReference type="ARBA" id="ARBA00023054"/>
    </source>
</evidence>
<keyword evidence="1 2" id="KW-0175">Coiled coil</keyword>
<keyword evidence="5" id="KW-1185">Reference proteome</keyword>
<feature type="coiled-coil region" evidence="2">
    <location>
        <begin position="276"/>
        <end position="303"/>
    </location>
</feature>
<dbReference type="PANTHER" id="PTHR15157">
    <property type="entry name" value="UV RADIATION RESISTANCE-ASSOCIATED GENE PROTEIN"/>
    <property type="match status" value="1"/>
</dbReference>
<evidence type="ECO:0000256" key="3">
    <source>
        <dbReference type="SAM" id="MobiDB-lite"/>
    </source>
</evidence>
<dbReference type="Proteomes" id="UP001530315">
    <property type="component" value="Unassembled WGS sequence"/>
</dbReference>
<evidence type="ECO:0000256" key="2">
    <source>
        <dbReference type="SAM" id="Coils"/>
    </source>
</evidence>
<proteinExistence type="predicted"/>